<dbReference type="InterPro" id="IPR039420">
    <property type="entry name" value="WalR-like"/>
</dbReference>
<sequence>MGMVDELRRARDAYERREWVSAYRTLSDLDESGLAAGDFTALATTAYLLGRRNDCIQATERAYQANVDQGKVFAAVRSALWLATVLFEGGEVAIGGGWVARAQRLLDAVEGDVVERGYLLQLQQLELIVKGELTKAVDRAPQVTDYGRRFHDPDLLAVGLAFEGRLAIYSGRVAYGLRLLDEAMVGVLGGEVSPVYSGLVYCSAIEACQEVSDLGRAGEWTHALSTWCESQPGLVAFTGQCAVHRGQLMRLHGAYTEALAELDRAAARYAAAGGHPAVALACYERGETHRLRGEYDAADAAYEKAAAHGHPAQPGRALLWLGQGRVEQAAVTSHRLLAEVADPVHRSGLQPAVVEVFVAAGDVEAGAAAVQELAELARSFGCSALLAAAGGASARVALAQGDGAAALAPARAGLDGWTRLEAPYEAARCRALLGTALRLMGDEASAVGDLAAARRTFVDLGAAPAEREVAELLGQAAPGGLSPREVEVLRLVAAGRSNPEIAAELILSEKTVARHVSNIFAKLDVGSRTAAAAFAYQHRLV</sequence>
<dbReference type="OrthoDB" id="27092at2"/>
<organism evidence="3 4">
    <name type="scientific">Haloactinopolyspora alba</name>
    <dbReference type="NCBI Taxonomy" id="648780"/>
    <lineage>
        <taxon>Bacteria</taxon>
        <taxon>Bacillati</taxon>
        <taxon>Actinomycetota</taxon>
        <taxon>Actinomycetes</taxon>
        <taxon>Jiangellales</taxon>
        <taxon>Jiangellaceae</taxon>
        <taxon>Haloactinopolyspora</taxon>
    </lineage>
</organism>
<dbReference type="RefSeq" id="WP_106538087.1">
    <property type="nucleotide sequence ID" value="NZ_PYGE01000011.1"/>
</dbReference>
<dbReference type="InterPro" id="IPR016032">
    <property type="entry name" value="Sig_transdc_resp-reg_C-effctor"/>
</dbReference>
<dbReference type="InterPro" id="IPR036388">
    <property type="entry name" value="WH-like_DNA-bd_sf"/>
</dbReference>
<evidence type="ECO:0000256" key="1">
    <source>
        <dbReference type="ARBA" id="ARBA00023125"/>
    </source>
</evidence>
<dbReference type="InterPro" id="IPR000792">
    <property type="entry name" value="Tscrpt_reg_LuxR_C"/>
</dbReference>
<name>A0A2P8DXW5_9ACTN</name>
<comment type="caution">
    <text evidence="3">The sequence shown here is derived from an EMBL/GenBank/DDBJ whole genome shotgun (WGS) entry which is preliminary data.</text>
</comment>
<feature type="domain" description="HTH luxR-type" evidence="2">
    <location>
        <begin position="474"/>
        <end position="539"/>
    </location>
</feature>
<dbReference type="Proteomes" id="UP000243528">
    <property type="component" value="Unassembled WGS sequence"/>
</dbReference>
<evidence type="ECO:0000313" key="3">
    <source>
        <dbReference type="EMBL" id="PSL02065.1"/>
    </source>
</evidence>
<dbReference type="PROSITE" id="PS00622">
    <property type="entry name" value="HTH_LUXR_1"/>
    <property type="match status" value="1"/>
</dbReference>
<protein>
    <submittedName>
        <fullName evidence="3">Regulatory LuxR family protein</fullName>
    </submittedName>
</protein>
<gene>
    <name evidence="3" type="ORF">CLV30_11120</name>
</gene>
<proteinExistence type="predicted"/>
<dbReference type="AlphaFoldDB" id="A0A2P8DXW5"/>
<evidence type="ECO:0000313" key="4">
    <source>
        <dbReference type="Proteomes" id="UP000243528"/>
    </source>
</evidence>
<dbReference type="SUPFAM" id="SSF46894">
    <property type="entry name" value="C-terminal effector domain of the bipartite response regulators"/>
    <property type="match status" value="1"/>
</dbReference>
<dbReference type="PANTHER" id="PTHR43214">
    <property type="entry name" value="TWO-COMPONENT RESPONSE REGULATOR"/>
    <property type="match status" value="1"/>
</dbReference>
<evidence type="ECO:0000259" key="2">
    <source>
        <dbReference type="PROSITE" id="PS50043"/>
    </source>
</evidence>
<dbReference type="SMART" id="SM00421">
    <property type="entry name" value="HTH_LUXR"/>
    <property type="match status" value="1"/>
</dbReference>
<dbReference type="InterPro" id="IPR011990">
    <property type="entry name" value="TPR-like_helical_dom_sf"/>
</dbReference>
<dbReference type="GO" id="GO:0006355">
    <property type="term" value="P:regulation of DNA-templated transcription"/>
    <property type="evidence" value="ECO:0007669"/>
    <property type="project" value="InterPro"/>
</dbReference>
<dbReference type="PROSITE" id="PS50043">
    <property type="entry name" value="HTH_LUXR_2"/>
    <property type="match status" value="1"/>
</dbReference>
<dbReference type="CDD" id="cd06170">
    <property type="entry name" value="LuxR_C_like"/>
    <property type="match status" value="1"/>
</dbReference>
<dbReference type="PANTHER" id="PTHR43214:SF43">
    <property type="entry name" value="TWO-COMPONENT RESPONSE REGULATOR"/>
    <property type="match status" value="1"/>
</dbReference>
<dbReference type="SUPFAM" id="SSF48452">
    <property type="entry name" value="TPR-like"/>
    <property type="match status" value="1"/>
</dbReference>
<keyword evidence="4" id="KW-1185">Reference proteome</keyword>
<dbReference type="GO" id="GO:0003677">
    <property type="term" value="F:DNA binding"/>
    <property type="evidence" value="ECO:0007669"/>
    <property type="project" value="UniProtKB-KW"/>
</dbReference>
<dbReference type="Pfam" id="PF00196">
    <property type="entry name" value="GerE"/>
    <property type="match status" value="1"/>
</dbReference>
<dbReference type="Gene3D" id="1.25.40.10">
    <property type="entry name" value="Tetratricopeptide repeat domain"/>
    <property type="match status" value="1"/>
</dbReference>
<accession>A0A2P8DXW5</accession>
<dbReference type="PRINTS" id="PR00038">
    <property type="entry name" value="HTHLUXR"/>
</dbReference>
<keyword evidence="1" id="KW-0238">DNA-binding</keyword>
<dbReference type="Gene3D" id="1.10.10.10">
    <property type="entry name" value="Winged helix-like DNA-binding domain superfamily/Winged helix DNA-binding domain"/>
    <property type="match status" value="1"/>
</dbReference>
<reference evidence="3 4" key="1">
    <citation type="submission" date="2018-03" db="EMBL/GenBank/DDBJ databases">
        <title>Genomic Encyclopedia of Archaeal and Bacterial Type Strains, Phase II (KMG-II): from individual species to whole genera.</title>
        <authorList>
            <person name="Goeker M."/>
        </authorList>
    </citation>
    <scope>NUCLEOTIDE SEQUENCE [LARGE SCALE GENOMIC DNA]</scope>
    <source>
        <strain evidence="3 4">DSM 45211</strain>
    </source>
</reference>
<dbReference type="EMBL" id="PYGE01000011">
    <property type="protein sequence ID" value="PSL02065.1"/>
    <property type="molecule type" value="Genomic_DNA"/>
</dbReference>